<accession>A0ABN7AHL3</accession>
<dbReference type="InterPro" id="IPR002123">
    <property type="entry name" value="Plipid/glycerol_acylTrfase"/>
</dbReference>
<dbReference type="InterPro" id="IPR041728">
    <property type="entry name" value="GPAT/DHAPAT_LPLAT"/>
</dbReference>
<evidence type="ECO:0000313" key="9">
    <source>
        <dbReference type="EMBL" id="BES90360.1"/>
    </source>
</evidence>
<keyword evidence="4 7" id="KW-0472">Membrane</keyword>
<reference evidence="9 10" key="1">
    <citation type="submission" date="2023-09" db="EMBL/GenBank/DDBJ databases">
        <title>Nesidiocoris tenuis whole genome shotgun sequence.</title>
        <authorList>
            <person name="Shibata T."/>
            <person name="Shimoda M."/>
            <person name="Kobayashi T."/>
            <person name="Uehara T."/>
        </authorList>
    </citation>
    <scope>NUCLEOTIDE SEQUENCE [LARGE SCALE GENOMIC DNA]</scope>
    <source>
        <strain evidence="9 10">Japan</strain>
    </source>
</reference>
<keyword evidence="3 6" id="KW-0808">Transferase</keyword>
<dbReference type="CDD" id="cd07993">
    <property type="entry name" value="LPLAT_DHAPAT-like"/>
    <property type="match status" value="1"/>
</dbReference>
<keyword evidence="5 6" id="KW-0012">Acyltransferase</keyword>
<gene>
    <name evidence="9" type="ORF">NTJ_03168</name>
</gene>
<evidence type="ECO:0000259" key="8">
    <source>
        <dbReference type="SMART" id="SM00563"/>
    </source>
</evidence>
<protein>
    <submittedName>
        <fullName evidence="9">Glycerol-3-phosphate acyltransferase</fullName>
    </submittedName>
</protein>
<comment type="similarity">
    <text evidence="2 6">Belongs to the GPAT/DAPAT family.</text>
</comment>
<dbReference type="PANTHER" id="PTHR12563:SF17">
    <property type="entry name" value="DIHYDROXYACETONE PHOSPHATE ACYLTRANSFERASE"/>
    <property type="match status" value="1"/>
</dbReference>
<dbReference type="GO" id="GO:0016746">
    <property type="term" value="F:acyltransferase activity"/>
    <property type="evidence" value="ECO:0007669"/>
    <property type="project" value="UniProtKB-KW"/>
</dbReference>
<evidence type="ECO:0000256" key="5">
    <source>
        <dbReference type="ARBA" id="ARBA00023315"/>
    </source>
</evidence>
<dbReference type="InterPro" id="IPR022284">
    <property type="entry name" value="GPAT/DHAPAT"/>
</dbReference>
<evidence type="ECO:0000256" key="7">
    <source>
        <dbReference type="SAM" id="Phobius"/>
    </source>
</evidence>
<feature type="domain" description="Phospholipid/glycerol acyltransferase" evidence="8">
    <location>
        <begin position="96"/>
        <end position="225"/>
    </location>
</feature>
<dbReference type="EMBL" id="AP028910">
    <property type="protein sequence ID" value="BES90360.1"/>
    <property type="molecule type" value="Genomic_DNA"/>
</dbReference>
<evidence type="ECO:0000256" key="1">
    <source>
        <dbReference type="ARBA" id="ARBA00004184"/>
    </source>
</evidence>
<dbReference type="Proteomes" id="UP001307889">
    <property type="component" value="Chromosome 2"/>
</dbReference>
<evidence type="ECO:0000256" key="6">
    <source>
        <dbReference type="PIRNR" id="PIRNR000437"/>
    </source>
</evidence>
<organism evidence="9 10">
    <name type="scientific">Nesidiocoris tenuis</name>
    <dbReference type="NCBI Taxonomy" id="355587"/>
    <lineage>
        <taxon>Eukaryota</taxon>
        <taxon>Metazoa</taxon>
        <taxon>Ecdysozoa</taxon>
        <taxon>Arthropoda</taxon>
        <taxon>Hexapoda</taxon>
        <taxon>Insecta</taxon>
        <taxon>Pterygota</taxon>
        <taxon>Neoptera</taxon>
        <taxon>Paraneoptera</taxon>
        <taxon>Hemiptera</taxon>
        <taxon>Heteroptera</taxon>
        <taxon>Panheteroptera</taxon>
        <taxon>Cimicomorpha</taxon>
        <taxon>Miridae</taxon>
        <taxon>Dicyphina</taxon>
        <taxon>Nesidiocoris</taxon>
    </lineage>
</organism>
<feature type="transmembrane region" description="Helical" evidence="7">
    <location>
        <begin position="418"/>
        <end position="440"/>
    </location>
</feature>
<keyword evidence="7" id="KW-0812">Transmembrane</keyword>
<dbReference type="PANTHER" id="PTHR12563">
    <property type="entry name" value="GLYCEROL-3-PHOSPHATE ACYLTRANSFERASE"/>
    <property type="match status" value="1"/>
</dbReference>
<proteinExistence type="inferred from homology"/>
<dbReference type="SMART" id="SM00563">
    <property type="entry name" value="PlsC"/>
    <property type="match status" value="1"/>
</dbReference>
<keyword evidence="10" id="KW-1185">Reference proteome</keyword>
<keyword evidence="7" id="KW-1133">Transmembrane helix</keyword>
<evidence type="ECO:0000256" key="4">
    <source>
        <dbReference type="ARBA" id="ARBA00023136"/>
    </source>
</evidence>
<dbReference type="InterPro" id="IPR045520">
    <property type="entry name" value="GPAT/DHAPAT_C"/>
</dbReference>
<sequence>MDTKPSSPEDIKKKVLDTELYEAIKELARDCDPSNQSIVCDRAREILKEIGYSKSLRTIKWLALLIVKILNKLMNGIYVNESELLKLKESMGNCPLVFVPTHRSYGDFILMAFVCFMYEIEIPCVAAGLDFLSMWVIGEVIRNTKAFYIRRSFRSDKLYKLLFEQYVTKLLSFGDSPLEFFIEGTRSRNGKSLKPKYGFLSMVLKPFLSGEVPDVKLVPVAISYDRFLEEWLFIREQQGIPKPKESTSGLLKAKSILKENYGNAYFHFGQPISVHEWIRRQSDIALPKPVLHDITELASLIIKTHIQLQVIGTSHLVMICLYNNLVTNNKTSMSLKSVADRVRMLQNVLKSFGATVLQLQDDIEREILQVSCVNARLVCAKNGTLQLDDQSVGCGESNSSITNDGKLEIIDHDRAIGLLLYVNPVAAVLFSPSLLLLVILSGSKMSGNCDTDIEKTFKDLSYLFEDEFPAALYELENSYQTSKEFLLQHHCIYSINEAKDGYVLSTNLALVDCLYSLIYPYILGYLLMAQRLLQINDASTSQQLLNECKITLRTFMDHNRRMFPMFLTNPFVSSCISTFIKTEHLYRTSDKKFLVNPRKIASMISQLSALNIPMNESRMSSKL</sequence>
<evidence type="ECO:0000256" key="2">
    <source>
        <dbReference type="ARBA" id="ARBA00007937"/>
    </source>
</evidence>
<dbReference type="SUPFAM" id="SSF69593">
    <property type="entry name" value="Glycerol-3-phosphate (1)-acyltransferase"/>
    <property type="match status" value="1"/>
</dbReference>
<evidence type="ECO:0000256" key="3">
    <source>
        <dbReference type="ARBA" id="ARBA00022679"/>
    </source>
</evidence>
<dbReference type="PIRSF" id="PIRSF000437">
    <property type="entry name" value="GPAT_DHAPAT"/>
    <property type="match status" value="1"/>
</dbReference>
<dbReference type="Pfam" id="PF19277">
    <property type="entry name" value="GPAT_C"/>
    <property type="match status" value="1"/>
</dbReference>
<comment type="subcellular location">
    <subcellularLocation>
        <location evidence="1">Endomembrane system</location>
        <topology evidence="1">Peripheral membrane protein</topology>
    </subcellularLocation>
</comment>
<name>A0ABN7AHL3_9HEMI</name>
<dbReference type="Pfam" id="PF01553">
    <property type="entry name" value="Acyltransferase"/>
    <property type="match status" value="1"/>
</dbReference>
<evidence type="ECO:0000313" key="10">
    <source>
        <dbReference type="Proteomes" id="UP001307889"/>
    </source>
</evidence>